<dbReference type="PROSITE" id="PS50297">
    <property type="entry name" value="ANK_REP_REGION"/>
    <property type="match status" value="4"/>
</dbReference>
<protein>
    <submittedName>
        <fullName evidence="4">Uncharacterized protein</fullName>
    </submittedName>
</protein>
<dbReference type="InterPro" id="IPR036770">
    <property type="entry name" value="Ankyrin_rpt-contain_sf"/>
</dbReference>
<keyword evidence="1" id="KW-0040">ANK repeat</keyword>
<dbReference type="Pfam" id="PF13181">
    <property type="entry name" value="TPR_8"/>
    <property type="match status" value="1"/>
</dbReference>
<dbReference type="Gramene" id="TuG1812G0400000226.01.T03">
    <property type="protein sequence ID" value="TuG1812G0400000226.01.T03"/>
    <property type="gene ID" value="TuG1812G0400000226.01"/>
</dbReference>
<dbReference type="InterPro" id="IPR011990">
    <property type="entry name" value="TPR-like_helical_dom_sf"/>
</dbReference>
<accession>A0A8R7Q1L1</accession>
<feature type="repeat" description="TPR" evidence="2">
    <location>
        <begin position="461"/>
        <end position="494"/>
    </location>
</feature>
<dbReference type="InterPro" id="IPR002110">
    <property type="entry name" value="Ankyrin_rpt"/>
</dbReference>
<feature type="repeat" description="ANK" evidence="1">
    <location>
        <begin position="126"/>
        <end position="158"/>
    </location>
</feature>
<feature type="region of interest" description="Disordered" evidence="3">
    <location>
        <begin position="352"/>
        <end position="386"/>
    </location>
</feature>
<dbReference type="PROSITE" id="PS50005">
    <property type="entry name" value="TPR"/>
    <property type="match status" value="2"/>
</dbReference>
<evidence type="ECO:0000313" key="4">
    <source>
        <dbReference type="EnsemblPlants" id="TuG1812G0400000226.01.T03"/>
    </source>
</evidence>
<feature type="repeat" description="ANK" evidence="1">
    <location>
        <begin position="194"/>
        <end position="223"/>
    </location>
</feature>
<name>A0A8R7Q1L1_TRIUA</name>
<dbReference type="SUPFAM" id="SSF48452">
    <property type="entry name" value="TPR-like"/>
    <property type="match status" value="1"/>
</dbReference>
<dbReference type="Gene3D" id="1.25.40.20">
    <property type="entry name" value="Ankyrin repeat-containing domain"/>
    <property type="match status" value="2"/>
</dbReference>
<dbReference type="SMART" id="SM00028">
    <property type="entry name" value="TPR"/>
    <property type="match status" value="3"/>
</dbReference>
<evidence type="ECO:0000313" key="5">
    <source>
        <dbReference type="Proteomes" id="UP000015106"/>
    </source>
</evidence>
<dbReference type="EnsemblPlants" id="TuG1812G0400000226.01.T03">
    <property type="protein sequence ID" value="TuG1812G0400000226.01.T03"/>
    <property type="gene ID" value="TuG1812G0400000226.01"/>
</dbReference>
<feature type="region of interest" description="Disordered" evidence="3">
    <location>
        <begin position="1"/>
        <end position="23"/>
    </location>
</feature>
<feature type="repeat" description="TPR" evidence="2">
    <location>
        <begin position="393"/>
        <end position="426"/>
    </location>
</feature>
<dbReference type="Gene3D" id="1.25.40.10">
    <property type="entry name" value="Tetratricopeptide repeat domain"/>
    <property type="match status" value="1"/>
</dbReference>
<proteinExistence type="predicted"/>
<dbReference type="Pfam" id="PF12796">
    <property type="entry name" value="Ank_2"/>
    <property type="match status" value="2"/>
</dbReference>
<organism evidence="4 5">
    <name type="scientific">Triticum urartu</name>
    <name type="common">Red wild einkorn</name>
    <name type="synonym">Crithodium urartu</name>
    <dbReference type="NCBI Taxonomy" id="4572"/>
    <lineage>
        <taxon>Eukaryota</taxon>
        <taxon>Viridiplantae</taxon>
        <taxon>Streptophyta</taxon>
        <taxon>Embryophyta</taxon>
        <taxon>Tracheophyta</taxon>
        <taxon>Spermatophyta</taxon>
        <taxon>Magnoliopsida</taxon>
        <taxon>Liliopsida</taxon>
        <taxon>Poales</taxon>
        <taxon>Poaceae</taxon>
        <taxon>BOP clade</taxon>
        <taxon>Pooideae</taxon>
        <taxon>Triticodae</taxon>
        <taxon>Triticeae</taxon>
        <taxon>Triticinae</taxon>
        <taxon>Triticum</taxon>
    </lineage>
</organism>
<feature type="repeat" description="ANK" evidence="1">
    <location>
        <begin position="268"/>
        <end position="300"/>
    </location>
</feature>
<evidence type="ECO:0000256" key="2">
    <source>
        <dbReference type="PROSITE-ProRule" id="PRU00339"/>
    </source>
</evidence>
<reference evidence="5" key="1">
    <citation type="journal article" date="2013" name="Nature">
        <title>Draft genome of the wheat A-genome progenitor Triticum urartu.</title>
        <authorList>
            <person name="Ling H.Q."/>
            <person name="Zhao S."/>
            <person name="Liu D."/>
            <person name="Wang J."/>
            <person name="Sun H."/>
            <person name="Zhang C."/>
            <person name="Fan H."/>
            <person name="Li D."/>
            <person name="Dong L."/>
            <person name="Tao Y."/>
            <person name="Gao C."/>
            <person name="Wu H."/>
            <person name="Li Y."/>
            <person name="Cui Y."/>
            <person name="Guo X."/>
            <person name="Zheng S."/>
            <person name="Wang B."/>
            <person name="Yu K."/>
            <person name="Liang Q."/>
            <person name="Yang W."/>
            <person name="Lou X."/>
            <person name="Chen J."/>
            <person name="Feng M."/>
            <person name="Jian J."/>
            <person name="Zhang X."/>
            <person name="Luo G."/>
            <person name="Jiang Y."/>
            <person name="Liu J."/>
            <person name="Wang Z."/>
            <person name="Sha Y."/>
            <person name="Zhang B."/>
            <person name="Wu H."/>
            <person name="Tang D."/>
            <person name="Shen Q."/>
            <person name="Xue P."/>
            <person name="Zou S."/>
            <person name="Wang X."/>
            <person name="Liu X."/>
            <person name="Wang F."/>
            <person name="Yang Y."/>
            <person name="An X."/>
            <person name="Dong Z."/>
            <person name="Zhang K."/>
            <person name="Zhang X."/>
            <person name="Luo M.C."/>
            <person name="Dvorak J."/>
            <person name="Tong Y."/>
            <person name="Wang J."/>
            <person name="Yang H."/>
            <person name="Li Z."/>
            <person name="Wang D."/>
            <person name="Zhang A."/>
            <person name="Wang J."/>
        </authorList>
    </citation>
    <scope>NUCLEOTIDE SEQUENCE</scope>
    <source>
        <strain evidence="5">cv. G1812</strain>
    </source>
</reference>
<feature type="compositionally biased region" description="Gly residues" evidence="3">
    <location>
        <begin position="9"/>
        <end position="19"/>
    </location>
</feature>
<evidence type="ECO:0000256" key="3">
    <source>
        <dbReference type="SAM" id="MobiDB-lite"/>
    </source>
</evidence>
<feature type="compositionally biased region" description="Acidic residues" evidence="3">
    <location>
        <begin position="81"/>
        <end position="91"/>
    </location>
</feature>
<dbReference type="InterPro" id="IPR051616">
    <property type="entry name" value="Cul2-RING_E3_ligase_SR"/>
</dbReference>
<reference evidence="4" key="2">
    <citation type="submission" date="2018-03" db="EMBL/GenBank/DDBJ databases">
        <title>The Triticum urartu genome reveals the dynamic nature of wheat genome evolution.</title>
        <authorList>
            <person name="Ling H."/>
            <person name="Ma B."/>
            <person name="Shi X."/>
            <person name="Liu H."/>
            <person name="Dong L."/>
            <person name="Sun H."/>
            <person name="Cao Y."/>
            <person name="Gao Q."/>
            <person name="Zheng S."/>
            <person name="Li Y."/>
            <person name="Yu Y."/>
            <person name="Du H."/>
            <person name="Qi M."/>
            <person name="Li Y."/>
            <person name="Yu H."/>
            <person name="Cui Y."/>
            <person name="Wang N."/>
            <person name="Chen C."/>
            <person name="Wu H."/>
            <person name="Zhao Y."/>
            <person name="Zhang J."/>
            <person name="Li Y."/>
            <person name="Zhou W."/>
            <person name="Zhang B."/>
            <person name="Hu W."/>
            <person name="Eijk M."/>
            <person name="Tang J."/>
            <person name="Witsenboer H."/>
            <person name="Zhao S."/>
            <person name="Li Z."/>
            <person name="Zhang A."/>
            <person name="Wang D."/>
            <person name="Liang C."/>
        </authorList>
    </citation>
    <scope>NUCLEOTIDE SEQUENCE [LARGE SCALE GENOMIC DNA]</scope>
    <source>
        <strain evidence="4">cv. G1812</strain>
    </source>
</reference>
<reference evidence="4" key="3">
    <citation type="submission" date="2022-06" db="UniProtKB">
        <authorList>
            <consortium name="EnsemblPlants"/>
        </authorList>
    </citation>
    <scope>IDENTIFICATION</scope>
</reference>
<feature type="region of interest" description="Disordered" evidence="3">
    <location>
        <begin position="75"/>
        <end position="97"/>
    </location>
</feature>
<dbReference type="PROSITE" id="PS50088">
    <property type="entry name" value="ANK_REPEAT"/>
    <property type="match status" value="4"/>
</dbReference>
<keyword evidence="2" id="KW-0802">TPR repeat</keyword>
<dbReference type="SUPFAM" id="SSF48403">
    <property type="entry name" value="Ankyrin repeat"/>
    <property type="match status" value="1"/>
</dbReference>
<dbReference type="Pfam" id="PF13637">
    <property type="entry name" value="Ank_4"/>
    <property type="match status" value="1"/>
</dbReference>
<gene>
    <name evidence="4" type="primary">LOC125550245</name>
</gene>
<dbReference type="AlphaFoldDB" id="A0A8R7Q1L1"/>
<dbReference type="Proteomes" id="UP000015106">
    <property type="component" value="Chromosome 6"/>
</dbReference>
<dbReference type="PANTHER" id="PTHR46224">
    <property type="entry name" value="ANKYRIN REPEAT FAMILY PROTEIN"/>
    <property type="match status" value="1"/>
</dbReference>
<dbReference type="SMART" id="SM00248">
    <property type="entry name" value="ANK"/>
    <property type="match status" value="7"/>
</dbReference>
<dbReference type="PANTHER" id="PTHR46224:SF19">
    <property type="entry name" value="OS03G0680200 PROTEIN"/>
    <property type="match status" value="1"/>
</dbReference>
<sequence>MATGRRRAVGGGRPRGGGSAAASGSMGYISASVNLMGAHLGMRRMNSEQSEAIKRVIESSDVVDPDRAMRMMDNVNASDSDSSDNNEEMEDYGPLHEAAGTGRMDTCKYLVEELGFDINADANNDSGMTPLACAVARGKAIAVRYLLDKGANLNKQDSVGFSPLHYATKKGNDGLVRLLLSKGASPDISSCEGTPLHVAVSDGNYGIVQSLLQHDADPNRVFSDLGTPMTAAVLCADVICVAGKISVSAALKCMKLLHKAGAGLNCTTPDTPLVIATSKDLTECVQYLLEVGADANIPSNYNGTTPIEIAADSGRRELVEILFPYTKPIQRVSNWSVDGIITHAKSKHLKDKGKQCDKASKVKQSDKDSKVKRKEDASARKSSSEEKVIQDKKAELKSLGAKAVEEKDYAGASKFYSEAVKVDPKDATLYSNRSLCHLRIGEAHDALVDADACIRLRPDWPKGYCRKGAALTVLKDHKEACDAYMAAVKLDPSNQELHEAFWEAVAAMKAELGASHCVRVYVWPNC</sequence>
<evidence type="ECO:0000256" key="1">
    <source>
        <dbReference type="PROSITE-ProRule" id="PRU00023"/>
    </source>
</evidence>
<feature type="repeat" description="ANK" evidence="1">
    <location>
        <begin position="159"/>
        <end position="191"/>
    </location>
</feature>
<keyword evidence="5" id="KW-1185">Reference proteome</keyword>
<dbReference type="InterPro" id="IPR019734">
    <property type="entry name" value="TPR_rpt"/>
</dbReference>